<proteinExistence type="predicted"/>
<name>A0ABW5UWQ8_9MICO</name>
<evidence type="ECO:0000256" key="1">
    <source>
        <dbReference type="SAM" id="MobiDB-lite"/>
    </source>
</evidence>
<dbReference type="Proteomes" id="UP001597492">
    <property type="component" value="Unassembled WGS sequence"/>
</dbReference>
<dbReference type="CDD" id="cd01301">
    <property type="entry name" value="rDP_like"/>
    <property type="match status" value="1"/>
</dbReference>
<gene>
    <name evidence="2" type="ORF">ACFSW7_03250</name>
</gene>
<feature type="region of interest" description="Disordered" evidence="1">
    <location>
        <begin position="345"/>
        <end position="365"/>
    </location>
</feature>
<dbReference type="RefSeq" id="WP_019617939.1">
    <property type="nucleotide sequence ID" value="NZ_JBHUNE010000003.1"/>
</dbReference>
<dbReference type="SUPFAM" id="SSF51556">
    <property type="entry name" value="Metallo-dependent hydrolases"/>
    <property type="match status" value="1"/>
</dbReference>
<dbReference type="InterPro" id="IPR032466">
    <property type="entry name" value="Metal_Hydrolase"/>
</dbReference>
<reference evidence="3" key="1">
    <citation type="journal article" date="2019" name="Int. J. Syst. Evol. Microbiol.">
        <title>The Global Catalogue of Microorganisms (GCM) 10K type strain sequencing project: providing services to taxonomists for standard genome sequencing and annotation.</title>
        <authorList>
            <consortium name="The Broad Institute Genomics Platform"/>
            <consortium name="The Broad Institute Genome Sequencing Center for Infectious Disease"/>
            <person name="Wu L."/>
            <person name="Ma J."/>
        </authorList>
    </citation>
    <scope>NUCLEOTIDE SEQUENCE [LARGE SCALE GENOMIC DNA]</scope>
    <source>
        <strain evidence="3">TISTR 1514</strain>
    </source>
</reference>
<dbReference type="PROSITE" id="PS51365">
    <property type="entry name" value="RENAL_DIPEPTIDASE_2"/>
    <property type="match status" value="1"/>
</dbReference>
<dbReference type="Gene3D" id="3.20.20.140">
    <property type="entry name" value="Metal-dependent hydrolases"/>
    <property type="match status" value="1"/>
</dbReference>
<accession>A0ABW5UWQ8</accession>
<comment type="caution">
    <text evidence="2">The sequence shown here is derived from an EMBL/GenBank/DDBJ whole genome shotgun (WGS) entry which is preliminary data.</text>
</comment>
<dbReference type="InterPro" id="IPR008257">
    <property type="entry name" value="Pept_M19"/>
</dbReference>
<dbReference type="PANTHER" id="PTHR10443">
    <property type="entry name" value="MICROSOMAL DIPEPTIDASE"/>
    <property type="match status" value="1"/>
</dbReference>
<evidence type="ECO:0000313" key="3">
    <source>
        <dbReference type="Proteomes" id="UP001597492"/>
    </source>
</evidence>
<dbReference type="PANTHER" id="PTHR10443:SF12">
    <property type="entry name" value="DIPEPTIDASE"/>
    <property type="match status" value="1"/>
</dbReference>
<organism evidence="2 3">
    <name type="scientific">Gulosibacter faecalis</name>
    <dbReference type="NCBI Taxonomy" id="272240"/>
    <lineage>
        <taxon>Bacteria</taxon>
        <taxon>Bacillati</taxon>
        <taxon>Actinomycetota</taxon>
        <taxon>Actinomycetes</taxon>
        <taxon>Micrococcales</taxon>
        <taxon>Microbacteriaceae</taxon>
        <taxon>Gulosibacter</taxon>
    </lineage>
</organism>
<keyword evidence="3" id="KW-1185">Reference proteome</keyword>
<evidence type="ECO:0000313" key="2">
    <source>
        <dbReference type="EMBL" id="MFD2757393.1"/>
    </source>
</evidence>
<dbReference type="Pfam" id="PF01244">
    <property type="entry name" value="Peptidase_M19"/>
    <property type="match status" value="1"/>
</dbReference>
<sequence>MTPKYAVLDGHNDFAWECRTQFAYSTAGLDGAIATTQTDLPRLERGGVGGQFWSVYVNPDHLQGADQVTATLEQIDFIHRFVRANPERLAFAPTAADARAAMAAGKVASLIGVEGGAQFDGSLAVLRNYARLGARYLTLTWSRTIDWADSATDAARHGGLTDFGRAVVRELNRIGVLVDLSHVAPSTMRDALEVTQRPPLVSHSGALALSSHPRNVPDDVLAEIGARDGVVMLAFVPSFLSQERYDWGQAGGEGTPPPVTVQHAADHLDHIREVAGVAAVGLGADYDGSPDMPEGLEDVASYPALFDELESRGWSEQELRGLGCENALRVLEASDDDYRRFLAGEAGEPEFAGPVVDTTQQGEEL</sequence>
<protein>
    <submittedName>
        <fullName evidence="2">Dipeptidase</fullName>
    </submittedName>
</protein>
<dbReference type="EMBL" id="JBHUNE010000003">
    <property type="protein sequence ID" value="MFD2757393.1"/>
    <property type="molecule type" value="Genomic_DNA"/>
</dbReference>